<keyword evidence="8 14" id="KW-0418">Kinase</keyword>
<evidence type="ECO:0000313" key="18">
    <source>
        <dbReference type="Proteomes" id="UP000199071"/>
    </source>
</evidence>
<feature type="domain" description="Pyruvate kinase C-terminal" evidence="16">
    <location>
        <begin position="355"/>
        <end position="467"/>
    </location>
</feature>
<dbReference type="Gene3D" id="3.40.1380.20">
    <property type="entry name" value="Pyruvate kinase, C-terminal domain"/>
    <property type="match status" value="1"/>
</dbReference>
<dbReference type="SUPFAM" id="SSF50800">
    <property type="entry name" value="PK beta-barrel domain-like"/>
    <property type="match status" value="1"/>
</dbReference>
<dbReference type="Pfam" id="PF00224">
    <property type="entry name" value="PK"/>
    <property type="match status" value="1"/>
</dbReference>
<dbReference type="InterPro" id="IPR015793">
    <property type="entry name" value="Pyrv_Knase_brl"/>
</dbReference>
<dbReference type="GO" id="GO:0030955">
    <property type="term" value="F:potassium ion binding"/>
    <property type="evidence" value="ECO:0007669"/>
    <property type="project" value="UniProtKB-UniRule"/>
</dbReference>
<dbReference type="GO" id="GO:0004743">
    <property type="term" value="F:pyruvate kinase activity"/>
    <property type="evidence" value="ECO:0007669"/>
    <property type="project" value="UniProtKB-UniRule"/>
</dbReference>
<dbReference type="Proteomes" id="UP000199071">
    <property type="component" value="Unassembled WGS sequence"/>
</dbReference>
<keyword evidence="5 14" id="KW-0808">Transferase</keyword>
<proteinExistence type="inferred from homology"/>
<evidence type="ECO:0000256" key="3">
    <source>
        <dbReference type="ARBA" id="ARBA00008663"/>
    </source>
</evidence>
<organism evidence="17 18">
    <name type="scientific">Bauldia litoralis</name>
    <dbReference type="NCBI Taxonomy" id="665467"/>
    <lineage>
        <taxon>Bacteria</taxon>
        <taxon>Pseudomonadati</taxon>
        <taxon>Pseudomonadota</taxon>
        <taxon>Alphaproteobacteria</taxon>
        <taxon>Hyphomicrobiales</taxon>
        <taxon>Kaistiaceae</taxon>
        <taxon>Bauldia</taxon>
    </lineage>
</organism>
<feature type="domain" description="Pyruvate kinase barrel" evidence="15">
    <location>
        <begin position="5"/>
        <end position="322"/>
    </location>
</feature>
<dbReference type="InterPro" id="IPR015806">
    <property type="entry name" value="Pyrv_Knase_insert_dom_sf"/>
</dbReference>
<dbReference type="NCBIfam" id="TIGR01064">
    <property type="entry name" value="pyruv_kin"/>
    <property type="match status" value="1"/>
</dbReference>
<dbReference type="RefSeq" id="WP_090874307.1">
    <property type="nucleotide sequence ID" value="NZ_FMXQ01000001.1"/>
</dbReference>
<dbReference type="AlphaFoldDB" id="A0A1G6A3Y4"/>
<name>A0A1G6A3Y4_9HYPH</name>
<dbReference type="Gene3D" id="2.40.33.10">
    <property type="entry name" value="PK beta-barrel domain-like"/>
    <property type="match status" value="1"/>
</dbReference>
<dbReference type="OrthoDB" id="9812123at2"/>
<evidence type="ECO:0000256" key="1">
    <source>
        <dbReference type="ARBA" id="ARBA00001958"/>
    </source>
</evidence>
<keyword evidence="9" id="KW-0067">ATP-binding</keyword>
<keyword evidence="11 14" id="KW-0324">Glycolysis</keyword>
<evidence type="ECO:0000256" key="14">
    <source>
        <dbReference type="RuleBase" id="RU000504"/>
    </source>
</evidence>
<comment type="similarity">
    <text evidence="3 14">Belongs to the pyruvate kinase family.</text>
</comment>
<protein>
    <recommendedName>
        <fullName evidence="4 13">Pyruvate kinase</fullName>
        <ecNumber evidence="4 13">2.7.1.40</ecNumber>
    </recommendedName>
</protein>
<keyword evidence="6" id="KW-0479">Metal-binding</keyword>
<evidence type="ECO:0000259" key="15">
    <source>
        <dbReference type="Pfam" id="PF00224"/>
    </source>
</evidence>
<dbReference type="SUPFAM" id="SSF51621">
    <property type="entry name" value="Phosphoenolpyruvate/pyruvate domain"/>
    <property type="match status" value="1"/>
</dbReference>
<dbReference type="InterPro" id="IPR018209">
    <property type="entry name" value="Pyrv_Knase_AS"/>
</dbReference>
<dbReference type="InterPro" id="IPR036918">
    <property type="entry name" value="Pyrv_Knase_C_sf"/>
</dbReference>
<dbReference type="InterPro" id="IPR040442">
    <property type="entry name" value="Pyrv_kinase-like_dom_sf"/>
</dbReference>
<evidence type="ECO:0000259" key="16">
    <source>
        <dbReference type="Pfam" id="PF02887"/>
    </source>
</evidence>
<evidence type="ECO:0000256" key="9">
    <source>
        <dbReference type="ARBA" id="ARBA00022840"/>
    </source>
</evidence>
<dbReference type="NCBIfam" id="NF004491">
    <property type="entry name" value="PRK05826.1"/>
    <property type="match status" value="1"/>
</dbReference>
<dbReference type="InterPro" id="IPR001697">
    <property type="entry name" value="Pyr_Knase"/>
</dbReference>
<dbReference type="GO" id="GO:0005524">
    <property type="term" value="F:ATP binding"/>
    <property type="evidence" value="ECO:0007669"/>
    <property type="project" value="UniProtKB-KW"/>
</dbReference>
<evidence type="ECO:0000256" key="4">
    <source>
        <dbReference type="ARBA" id="ARBA00012142"/>
    </source>
</evidence>
<dbReference type="NCBIfam" id="NF004886">
    <property type="entry name" value="PRK06247.1"/>
    <property type="match status" value="1"/>
</dbReference>
<dbReference type="GO" id="GO:0000287">
    <property type="term" value="F:magnesium ion binding"/>
    <property type="evidence" value="ECO:0007669"/>
    <property type="project" value="UniProtKB-UniRule"/>
</dbReference>
<evidence type="ECO:0000313" key="17">
    <source>
        <dbReference type="EMBL" id="SDB03181.1"/>
    </source>
</evidence>
<evidence type="ECO:0000256" key="7">
    <source>
        <dbReference type="ARBA" id="ARBA00022741"/>
    </source>
</evidence>
<dbReference type="UniPathway" id="UPA00109">
    <property type="reaction ID" value="UER00188"/>
</dbReference>
<dbReference type="PANTHER" id="PTHR11817">
    <property type="entry name" value="PYRUVATE KINASE"/>
    <property type="match status" value="1"/>
</dbReference>
<dbReference type="PRINTS" id="PR01050">
    <property type="entry name" value="PYRUVTKNASE"/>
</dbReference>
<dbReference type="FunFam" id="2.40.33.10:FF:000001">
    <property type="entry name" value="Pyruvate kinase"/>
    <property type="match status" value="1"/>
</dbReference>
<evidence type="ECO:0000256" key="11">
    <source>
        <dbReference type="ARBA" id="ARBA00023152"/>
    </source>
</evidence>
<evidence type="ECO:0000256" key="6">
    <source>
        <dbReference type="ARBA" id="ARBA00022723"/>
    </source>
</evidence>
<comment type="catalytic activity">
    <reaction evidence="14">
        <text>pyruvate + ATP = phosphoenolpyruvate + ADP + H(+)</text>
        <dbReference type="Rhea" id="RHEA:18157"/>
        <dbReference type="ChEBI" id="CHEBI:15361"/>
        <dbReference type="ChEBI" id="CHEBI:15378"/>
        <dbReference type="ChEBI" id="CHEBI:30616"/>
        <dbReference type="ChEBI" id="CHEBI:58702"/>
        <dbReference type="ChEBI" id="CHEBI:456216"/>
        <dbReference type="EC" id="2.7.1.40"/>
    </reaction>
</comment>
<comment type="pathway">
    <text evidence="2 14">Carbohydrate degradation; glycolysis; pyruvate from D-glyceraldehyde 3-phosphate: step 5/5.</text>
</comment>
<keyword evidence="18" id="KW-1185">Reference proteome</keyword>
<dbReference type="EMBL" id="FMXQ01000001">
    <property type="protein sequence ID" value="SDB03181.1"/>
    <property type="molecule type" value="Genomic_DNA"/>
</dbReference>
<keyword evidence="7" id="KW-0547">Nucleotide-binding</keyword>
<dbReference type="SUPFAM" id="SSF52935">
    <property type="entry name" value="PK C-terminal domain-like"/>
    <property type="match status" value="1"/>
</dbReference>
<keyword evidence="10 14" id="KW-0460">Magnesium</keyword>
<dbReference type="Gene3D" id="3.20.20.60">
    <property type="entry name" value="Phosphoenolpyruvate-binding domains"/>
    <property type="match status" value="1"/>
</dbReference>
<dbReference type="NCBIfam" id="NF004978">
    <property type="entry name" value="PRK06354.1"/>
    <property type="match status" value="1"/>
</dbReference>
<dbReference type="EC" id="2.7.1.40" evidence="4 13"/>
<dbReference type="STRING" id="665467.SAMN02982931_00149"/>
<reference evidence="17 18" key="1">
    <citation type="submission" date="2016-10" db="EMBL/GenBank/DDBJ databases">
        <authorList>
            <person name="de Groot N.N."/>
        </authorList>
    </citation>
    <scope>NUCLEOTIDE SEQUENCE [LARGE SCALE GENOMIC DNA]</scope>
    <source>
        <strain evidence="17 18">ATCC 35022</strain>
    </source>
</reference>
<keyword evidence="12 17" id="KW-0670">Pyruvate</keyword>
<dbReference type="GO" id="GO:0016301">
    <property type="term" value="F:kinase activity"/>
    <property type="evidence" value="ECO:0007669"/>
    <property type="project" value="UniProtKB-KW"/>
</dbReference>
<evidence type="ECO:0000256" key="13">
    <source>
        <dbReference type="NCBIfam" id="TIGR01064"/>
    </source>
</evidence>
<evidence type="ECO:0000256" key="10">
    <source>
        <dbReference type="ARBA" id="ARBA00022842"/>
    </source>
</evidence>
<dbReference type="InterPro" id="IPR015813">
    <property type="entry name" value="Pyrv/PenolPyrv_kinase-like_dom"/>
</dbReference>
<dbReference type="InterPro" id="IPR015795">
    <property type="entry name" value="Pyrv_Knase_C"/>
</dbReference>
<dbReference type="Pfam" id="PF02887">
    <property type="entry name" value="PK_C"/>
    <property type="match status" value="1"/>
</dbReference>
<accession>A0A1G6A3Y4</accession>
<comment type="cofactor">
    <cofactor evidence="1">
        <name>K(+)</name>
        <dbReference type="ChEBI" id="CHEBI:29103"/>
    </cofactor>
</comment>
<evidence type="ECO:0000256" key="12">
    <source>
        <dbReference type="ARBA" id="ARBA00023317"/>
    </source>
</evidence>
<gene>
    <name evidence="17" type="ORF">SAMN02982931_00149</name>
</gene>
<evidence type="ECO:0000256" key="8">
    <source>
        <dbReference type="ARBA" id="ARBA00022777"/>
    </source>
</evidence>
<sequence>MRRWRKVKILATLGPSSSDKAKIKALSHAGADVFRINMSHTDHPSLRRMVNTIRAIEEEGSRPIGILADLQGPKLRIGTFADGKIELTAGDSIVLDSDPKPGNQKRVYLPHPEIFEAIEPGHRLLLDDGKVRLRVTKASKTRATAFIEAGTALSDRKGISVPDSTLGFSALTDKDRSDLDAALDAGVDWIALSFVQRPEDLAEVKKIARGRALVMAKIEKPQAVERLAAIIEQSDALMVARGDLGVEMPLERVPGIQKQITRAARRAGKPVVVATQMLESMITAPVPTRAEVSDVSTAVFEGADAIMLSAESASGAFPVEAVETMDRIAIEVERDPNYPSIIYAQRTEPEATSADAISAAARQIAETLHLAAICCYTASGATAVRAARERPLTPIIAMSPIQSTARRLSIVWGLHCIAGKEPGTMEEMVDRACQVASSELEATPGQRIIVTAGVPLGTPGATNMLRIAFIGSHGGDSLKS</sequence>
<dbReference type="InterPro" id="IPR011037">
    <property type="entry name" value="Pyrv_Knase-like_insert_dom_sf"/>
</dbReference>
<evidence type="ECO:0000256" key="2">
    <source>
        <dbReference type="ARBA" id="ARBA00004997"/>
    </source>
</evidence>
<dbReference type="PROSITE" id="PS00110">
    <property type="entry name" value="PYRUVATE_KINASE"/>
    <property type="match status" value="1"/>
</dbReference>
<evidence type="ECO:0000256" key="5">
    <source>
        <dbReference type="ARBA" id="ARBA00022679"/>
    </source>
</evidence>